<evidence type="ECO:0000313" key="2">
    <source>
        <dbReference type="EMBL" id="PTX52515.1"/>
    </source>
</evidence>
<reference evidence="2 3" key="1">
    <citation type="submission" date="2018-04" db="EMBL/GenBank/DDBJ databases">
        <title>Genomic Encyclopedia of Archaeal and Bacterial Type Strains, Phase II (KMG-II): from individual species to whole genera.</title>
        <authorList>
            <person name="Goeker M."/>
        </authorList>
    </citation>
    <scope>NUCLEOTIDE SEQUENCE [LARGE SCALE GENOMIC DNA]</scope>
    <source>
        <strain evidence="2 3">DSM 21823</strain>
    </source>
</reference>
<organism evidence="2 3">
    <name type="scientific">Gemmobacter caeni</name>
    <dbReference type="NCBI Taxonomy" id="589035"/>
    <lineage>
        <taxon>Bacteria</taxon>
        <taxon>Pseudomonadati</taxon>
        <taxon>Pseudomonadota</taxon>
        <taxon>Alphaproteobacteria</taxon>
        <taxon>Rhodobacterales</taxon>
        <taxon>Paracoccaceae</taxon>
        <taxon>Gemmobacter</taxon>
    </lineage>
</organism>
<dbReference type="SUPFAM" id="SSF52980">
    <property type="entry name" value="Restriction endonuclease-like"/>
    <property type="match status" value="1"/>
</dbReference>
<dbReference type="AlphaFoldDB" id="A0A2T6B8W6"/>
<evidence type="ECO:0000259" key="1">
    <source>
        <dbReference type="Pfam" id="PF09588"/>
    </source>
</evidence>
<dbReference type="OrthoDB" id="8690190at2"/>
<feature type="domain" description="YqaJ viral recombinase" evidence="1">
    <location>
        <begin position="90"/>
        <end position="228"/>
    </location>
</feature>
<name>A0A2T6B8W6_9RHOB</name>
<dbReference type="Pfam" id="PF09588">
    <property type="entry name" value="YqaJ"/>
    <property type="match status" value="1"/>
</dbReference>
<dbReference type="Gene3D" id="3.90.320.10">
    <property type="match status" value="1"/>
</dbReference>
<dbReference type="RefSeq" id="WP_108127934.1">
    <property type="nucleotide sequence ID" value="NZ_QBKP01000002.1"/>
</dbReference>
<proteinExistence type="predicted"/>
<dbReference type="EMBL" id="QBKP01000002">
    <property type="protein sequence ID" value="PTX52515.1"/>
    <property type="molecule type" value="Genomic_DNA"/>
</dbReference>
<gene>
    <name evidence="2" type="ORF">C8N34_102295</name>
</gene>
<sequence>MSAKQDKRDRYQAFDAAALAEAAAPAPTDFPQMERRLRALIDLLPQRPVIQDHHVNRWLDRTIAMSIGRVEMENGEGNASVGHVHAHALWHVRRASAIGGSEMGTIVKHFRGDRGNFTSAKNLALEKLLIMSPQRSTPEMARGNRAEPWLQRMYHEEHGVRSDEQALGLLKGYRWSRLPQMVGTPDDIVILPDGRRRLVDYKCPSADVNADYEKNGVSFDYVCQVHHYGILSQSAGGRFDEMEVAVFDPRYFVIHQYAVPRDTDLIQEIMKSARAFWDDFVMNGLIPDDIAPDALEIREGEMYELGMQAAILKMMADEVDLRKTELLSRISAMGSEWHELATGKLDLGFASFTRARKWDEAVLSELAQSVGIDPQAHLKETGKPDTDKAVALLAALHKRIVDGQDPGQILADIARDGVPMKSAVDLDALEAALREAGVNTTPAAGLSEKFLISQKKKGPDADNVRAIKAQAIDLADTLEEVVRNEGNRILQGDPDEDPNPV</sequence>
<dbReference type="InterPro" id="IPR011604">
    <property type="entry name" value="PDDEXK-like_dom_sf"/>
</dbReference>
<dbReference type="Proteomes" id="UP000244224">
    <property type="component" value="Unassembled WGS sequence"/>
</dbReference>
<dbReference type="InterPro" id="IPR011335">
    <property type="entry name" value="Restrct_endonuc-II-like"/>
</dbReference>
<evidence type="ECO:0000313" key="3">
    <source>
        <dbReference type="Proteomes" id="UP000244224"/>
    </source>
</evidence>
<keyword evidence="3" id="KW-1185">Reference proteome</keyword>
<accession>A0A2T6B8W6</accession>
<comment type="caution">
    <text evidence="2">The sequence shown here is derived from an EMBL/GenBank/DDBJ whole genome shotgun (WGS) entry which is preliminary data.</text>
</comment>
<dbReference type="InterPro" id="IPR019080">
    <property type="entry name" value="YqaJ_viral_recombinase"/>
</dbReference>
<protein>
    <submittedName>
        <fullName evidence="2">YqaJ-like recombinase protein</fullName>
    </submittedName>
</protein>